<sequence>MKHGAVNNKFICLWIQCCSCFKPLVHWIHDQVWFGHSIQLFASYYQEAKLCLLLISSLSFDSRHNIPNNSYFNGSPSSPYNGGGGLPAQYQPSDGTNSSFNSYGLSGYGGNPALASFMTNPLGIGNMPTST</sequence>
<keyword evidence="1" id="KW-0732">Signal</keyword>
<feature type="domain" description="Nucleic acid binding NABP" evidence="2">
    <location>
        <begin position="59"/>
        <end position="124"/>
    </location>
</feature>
<protein>
    <recommendedName>
        <fullName evidence="2">Nucleic acid binding NABP domain-containing protein</fullName>
    </recommendedName>
</protein>
<name>A0A9D4XDV1_PEA</name>
<dbReference type="Proteomes" id="UP001058974">
    <property type="component" value="Chromosome 4"/>
</dbReference>
<evidence type="ECO:0000256" key="1">
    <source>
        <dbReference type="SAM" id="SignalP"/>
    </source>
</evidence>
<accession>A0A9D4XDV1</accession>
<feature type="chain" id="PRO_5038701690" description="Nucleic acid binding NABP domain-containing protein" evidence="1">
    <location>
        <begin position="21"/>
        <end position="131"/>
    </location>
</feature>
<dbReference type="Gramene" id="Psat04G0278300-T1">
    <property type="protein sequence ID" value="KAI5418279.1"/>
    <property type="gene ID" value="KIW84_042783"/>
</dbReference>
<evidence type="ECO:0000313" key="4">
    <source>
        <dbReference type="Proteomes" id="UP001058974"/>
    </source>
</evidence>
<dbReference type="Pfam" id="PF07990">
    <property type="entry name" value="NABP"/>
    <property type="match status" value="1"/>
</dbReference>
<keyword evidence="4" id="KW-1185">Reference proteome</keyword>
<organism evidence="3 4">
    <name type="scientific">Pisum sativum</name>
    <name type="common">Garden pea</name>
    <name type="synonym">Lathyrus oleraceus</name>
    <dbReference type="NCBI Taxonomy" id="3888"/>
    <lineage>
        <taxon>Eukaryota</taxon>
        <taxon>Viridiplantae</taxon>
        <taxon>Streptophyta</taxon>
        <taxon>Embryophyta</taxon>
        <taxon>Tracheophyta</taxon>
        <taxon>Spermatophyta</taxon>
        <taxon>Magnoliopsida</taxon>
        <taxon>eudicotyledons</taxon>
        <taxon>Gunneridae</taxon>
        <taxon>Pentapetalae</taxon>
        <taxon>rosids</taxon>
        <taxon>fabids</taxon>
        <taxon>Fabales</taxon>
        <taxon>Fabaceae</taxon>
        <taxon>Papilionoideae</taxon>
        <taxon>50 kb inversion clade</taxon>
        <taxon>NPAAA clade</taxon>
        <taxon>Hologalegina</taxon>
        <taxon>IRL clade</taxon>
        <taxon>Fabeae</taxon>
        <taxon>Lathyrus</taxon>
    </lineage>
</organism>
<dbReference type="AlphaFoldDB" id="A0A9D4XDV1"/>
<gene>
    <name evidence="3" type="ORF">KIW84_042783</name>
</gene>
<evidence type="ECO:0000313" key="3">
    <source>
        <dbReference type="EMBL" id="KAI5418279.1"/>
    </source>
</evidence>
<proteinExistence type="predicted"/>
<dbReference type="InterPro" id="IPR012940">
    <property type="entry name" value="NABP"/>
</dbReference>
<evidence type="ECO:0000259" key="2">
    <source>
        <dbReference type="Pfam" id="PF07990"/>
    </source>
</evidence>
<comment type="caution">
    <text evidence="3">The sequence shown here is derived from an EMBL/GenBank/DDBJ whole genome shotgun (WGS) entry which is preliminary data.</text>
</comment>
<dbReference type="EMBL" id="JAMSHJ010000004">
    <property type="protein sequence ID" value="KAI5418279.1"/>
    <property type="molecule type" value="Genomic_DNA"/>
</dbReference>
<feature type="signal peptide" evidence="1">
    <location>
        <begin position="1"/>
        <end position="20"/>
    </location>
</feature>
<reference evidence="3 4" key="1">
    <citation type="journal article" date="2022" name="Nat. Genet.">
        <title>Improved pea reference genome and pan-genome highlight genomic features and evolutionary characteristics.</title>
        <authorList>
            <person name="Yang T."/>
            <person name="Liu R."/>
            <person name="Luo Y."/>
            <person name="Hu S."/>
            <person name="Wang D."/>
            <person name="Wang C."/>
            <person name="Pandey M.K."/>
            <person name="Ge S."/>
            <person name="Xu Q."/>
            <person name="Li N."/>
            <person name="Li G."/>
            <person name="Huang Y."/>
            <person name="Saxena R.K."/>
            <person name="Ji Y."/>
            <person name="Li M."/>
            <person name="Yan X."/>
            <person name="He Y."/>
            <person name="Liu Y."/>
            <person name="Wang X."/>
            <person name="Xiang C."/>
            <person name="Varshney R.K."/>
            <person name="Ding H."/>
            <person name="Gao S."/>
            <person name="Zong X."/>
        </authorList>
    </citation>
    <scope>NUCLEOTIDE SEQUENCE [LARGE SCALE GENOMIC DNA]</scope>
    <source>
        <strain evidence="3 4">cv. Zhongwan 6</strain>
    </source>
</reference>